<sequence>MKYLLLFIFLLAVVIAVSGSNRRVDRKYCYSKPQVPCRRGHTKHPTKEFDESTDRENPLFGGGDGEDCLEGIRRGFRRSQLFSSDQFVPRSARLCASAVRTCFDRCYGFPSPTLMIAFSPILLLLVGAKFQ</sequence>
<evidence type="ECO:0000313" key="3">
    <source>
        <dbReference type="EMBL" id="KAF6212783.1"/>
    </source>
</evidence>
<feature type="chain" id="PRO_5035920939" evidence="2">
    <location>
        <begin position="20"/>
        <end position="131"/>
    </location>
</feature>
<gene>
    <name evidence="3" type="ORF">GE061_010492</name>
</gene>
<organism evidence="3 4">
    <name type="scientific">Apolygus lucorum</name>
    <name type="common">Small green plant bug</name>
    <name type="synonym">Lygocoris lucorum</name>
    <dbReference type="NCBI Taxonomy" id="248454"/>
    <lineage>
        <taxon>Eukaryota</taxon>
        <taxon>Metazoa</taxon>
        <taxon>Ecdysozoa</taxon>
        <taxon>Arthropoda</taxon>
        <taxon>Hexapoda</taxon>
        <taxon>Insecta</taxon>
        <taxon>Pterygota</taxon>
        <taxon>Neoptera</taxon>
        <taxon>Paraneoptera</taxon>
        <taxon>Hemiptera</taxon>
        <taxon>Heteroptera</taxon>
        <taxon>Panheteroptera</taxon>
        <taxon>Cimicomorpha</taxon>
        <taxon>Miridae</taxon>
        <taxon>Mirini</taxon>
        <taxon>Apolygus</taxon>
    </lineage>
</organism>
<comment type="caution">
    <text evidence="3">The sequence shown here is derived from an EMBL/GenBank/DDBJ whole genome shotgun (WGS) entry which is preliminary data.</text>
</comment>
<name>A0A8S9XV23_APOLU</name>
<protein>
    <submittedName>
        <fullName evidence="3">Uncharacterized protein</fullName>
    </submittedName>
</protein>
<keyword evidence="1" id="KW-0472">Membrane</keyword>
<dbReference type="EMBL" id="WIXP02000003">
    <property type="protein sequence ID" value="KAF6212783.1"/>
    <property type="molecule type" value="Genomic_DNA"/>
</dbReference>
<proteinExistence type="predicted"/>
<evidence type="ECO:0000256" key="2">
    <source>
        <dbReference type="SAM" id="SignalP"/>
    </source>
</evidence>
<feature type="transmembrane region" description="Helical" evidence="1">
    <location>
        <begin position="107"/>
        <end position="128"/>
    </location>
</feature>
<evidence type="ECO:0000313" key="4">
    <source>
        <dbReference type="Proteomes" id="UP000466442"/>
    </source>
</evidence>
<keyword evidence="1" id="KW-0812">Transmembrane</keyword>
<keyword evidence="4" id="KW-1185">Reference proteome</keyword>
<evidence type="ECO:0000256" key="1">
    <source>
        <dbReference type="SAM" id="Phobius"/>
    </source>
</evidence>
<feature type="signal peptide" evidence="2">
    <location>
        <begin position="1"/>
        <end position="19"/>
    </location>
</feature>
<reference evidence="3" key="1">
    <citation type="journal article" date="2021" name="Mol. Ecol. Resour.">
        <title>Apolygus lucorum genome provides insights into omnivorousness and mesophyll feeding.</title>
        <authorList>
            <person name="Liu Y."/>
            <person name="Liu H."/>
            <person name="Wang H."/>
            <person name="Huang T."/>
            <person name="Liu B."/>
            <person name="Yang B."/>
            <person name="Yin L."/>
            <person name="Li B."/>
            <person name="Zhang Y."/>
            <person name="Zhang S."/>
            <person name="Jiang F."/>
            <person name="Zhang X."/>
            <person name="Ren Y."/>
            <person name="Wang B."/>
            <person name="Wang S."/>
            <person name="Lu Y."/>
            <person name="Wu K."/>
            <person name="Fan W."/>
            <person name="Wang G."/>
        </authorList>
    </citation>
    <scope>NUCLEOTIDE SEQUENCE</scope>
    <source>
        <strain evidence="3">12Hb</strain>
    </source>
</reference>
<dbReference type="AlphaFoldDB" id="A0A8S9XV23"/>
<keyword evidence="1" id="KW-1133">Transmembrane helix</keyword>
<accession>A0A8S9XV23</accession>
<dbReference type="Proteomes" id="UP000466442">
    <property type="component" value="Unassembled WGS sequence"/>
</dbReference>
<keyword evidence="2" id="KW-0732">Signal</keyword>